<evidence type="ECO:0000256" key="3">
    <source>
        <dbReference type="ARBA" id="ARBA00022630"/>
    </source>
</evidence>
<evidence type="ECO:0000256" key="1">
    <source>
        <dbReference type="ARBA" id="ARBA00005179"/>
    </source>
</evidence>
<dbReference type="InterPro" id="IPR036188">
    <property type="entry name" value="FAD/NAD-bd_sf"/>
</dbReference>
<evidence type="ECO:0000256" key="6">
    <source>
        <dbReference type="ARBA" id="ARBA00023033"/>
    </source>
</evidence>
<protein>
    <recommendedName>
        <fullName evidence="7">FAD-binding domain-containing protein</fullName>
    </recommendedName>
</protein>
<feature type="domain" description="FAD-binding" evidence="7">
    <location>
        <begin position="307"/>
        <end position="369"/>
    </location>
</feature>
<comment type="caution">
    <text evidence="8">The sequence shown here is derived from an EMBL/GenBank/DDBJ whole genome shotgun (WGS) entry which is preliminary data.</text>
</comment>
<dbReference type="PANTHER" id="PTHR13789">
    <property type="entry name" value="MONOOXYGENASE"/>
    <property type="match status" value="1"/>
</dbReference>
<dbReference type="EMBL" id="JARVKM010000001">
    <property type="protein sequence ID" value="KAK9783726.1"/>
    <property type="molecule type" value="Genomic_DNA"/>
</dbReference>
<proteinExistence type="inferred from homology"/>
<evidence type="ECO:0000256" key="4">
    <source>
        <dbReference type="ARBA" id="ARBA00022827"/>
    </source>
</evidence>
<evidence type="ECO:0000313" key="9">
    <source>
        <dbReference type="Proteomes" id="UP001465668"/>
    </source>
</evidence>
<name>A0ABR2YA10_9PEZI</name>
<keyword evidence="5" id="KW-0560">Oxidoreductase</keyword>
<keyword evidence="3" id="KW-0285">Flavoprotein</keyword>
<comment type="similarity">
    <text evidence="2">Belongs to the paxM FAD-dependent monooxygenase family.</text>
</comment>
<evidence type="ECO:0000259" key="7">
    <source>
        <dbReference type="Pfam" id="PF01494"/>
    </source>
</evidence>
<dbReference type="InterPro" id="IPR002938">
    <property type="entry name" value="FAD-bd"/>
</dbReference>
<accession>A0ABR2YA10</accession>
<dbReference type="InterPro" id="IPR050493">
    <property type="entry name" value="FAD-dep_Monooxygenase_BioMet"/>
</dbReference>
<dbReference type="PANTHER" id="PTHR13789:SF309">
    <property type="entry name" value="PUTATIVE (AFU_ORTHOLOGUE AFUA_6G14510)-RELATED"/>
    <property type="match status" value="1"/>
</dbReference>
<keyword evidence="6" id="KW-0503">Monooxygenase</keyword>
<evidence type="ECO:0000256" key="2">
    <source>
        <dbReference type="ARBA" id="ARBA00007992"/>
    </source>
</evidence>
<dbReference type="Pfam" id="PF01494">
    <property type="entry name" value="FAD_binding_3"/>
    <property type="match status" value="2"/>
</dbReference>
<sequence length="423" mass="46390">MTDIDIVIIGAGPAGLSAAIALSEISTPENPLHITVVELRSSIQTIGGAVNLTPLALRYFDYLGAVARLRPRGHNVASIDIRSLRNGALLGSLWKDLGGLRVLRHDIIESLLKTVSSEHAQRVQVRYGAKVTGIRETTTSVGGSKVILQLDSGERLEGDVVLGCDGLHSAARRLYVEPDQLETYTGRVVAMGFTRAETVGTGVILSSGESALENTALLQGQRGSLLITNFEPTKSKVFLASVMGMPEPRGGGDLRDGWKVLGNDGEGIKRDIIERFGNSRLRGIGQLISSCGEWNLYPVYKLPPRGTWRRNRVLLLGDAAHAMPPQGESTAFAIEDAILLAHIFTIRHTKSLDQLLSDYELMRRDAIDKHYRKAVWGFESSNADCSWLWALFMEYATMIYLMVLRWSQSDILSGDVRKLDLPN</sequence>
<dbReference type="PRINTS" id="PR00420">
    <property type="entry name" value="RNGMNOXGNASE"/>
</dbReference>
<dbReference type="Proteomes" id="UP001465668">
    <property type="component" value="Unassembled WGS sequence"/>
</dbReference>
<dbReference type="SUPFAM" id="SSF51905">
    <property type="entry name" value="FAD/NAD(P)-binding domain"/>
    <property type="match status" value="1"/>
</dbReference>
<feature type="domain" description="FAD-binding" evidence="7">
    <location>
        <begin position="4"/>
        <end position="173"/>
    </location>
</feature>
<comment type="pathway">
    <text evidence="1">Secondary metabolite biosynthesis.</text>
</comment>
<gene>
    <name evidence="8" type="ORF">SCAR479_00285</name>
</gene>
<evidence type="ECO:0000256" key="5">
    <source>
        <dbReference type="ARBA" id="ARBA00023002"/>
    </source>
</evidence>
<dbReference type="Gene3D" id="3.50.50.60">
    <property type="entry name" value="FAD/NAD(P)-binding domain"/>
    <property type="match status" value="1"/>
</dbReference>
<keyword evidence="4" id="KW-0274">FAD</keyword>
<reference evidence="8 9" key="1">
    <citation type="submission" date="2024-02" db="EMBL/GenBank/DDBJ databases">
        <title>First draft genome assembly of two strains of Seiridium cardinale.</title>
        <authorList>
            <person name="Emiliani G."/>
            <person name="Scali E."/>
        </authorList>
    </citation>
    <scope>NUCLEOTIDE SEQUENCE [LARGE SCALE GENOMIC DNA]</scope>
    <source>
        <strain evidence="8 9">BM-138-000479</strain>
    </source>
</reference>
<organism evidence="8 9">
    <name type="scientific">Seiridium cardinale</name>
    <dbReference type="NCBI Taxonomy" id="138064"/>
    <lineage>
        <taxon>Eukaryota</taxon>
        <taxon>Fungi</taxon>
        <taxon>Dikarya</taxon>
        <taxon>Ascomycota</taxon>
        <taxon>Pezizomycotina</taxon>
        <taxon>Sordariomycetes</taxon>
        <taxon>Xylariomycetidae</taxon>
        <taxon>Amphisphaeriales</taxon>
        <taxon>Sporocadaceae</taxon>
        <taxon>Seiridium</taxon>
    </lineage>
</organism>
<evidence type="ECO:0000313" key="8">
    <source>
        <dbReference type="EMBL" id="KAK9783726.1"/>
    </source>
</evidence>
<keyword evidence="9" id="KW-1185">Reference proteome</keyword>